<keyword evidence="2" id="KW-1185">Reference proteome</keyword>
<dbReference type="EMBL" id="WRXN01000016">
    <property type="protein sequence ID" value="MVT11847.1"/>
    <property type="molecule type" value="Genomic_DNA"/>
</dbReference>
<dbReference type="Proteomes" id="UP000461730">
    <property type="component" value="Unassembled WGS sequence"/>
</dbReference>
<protein>
    <submittedName>
        <fullName evidence="1">Uncharacterized protein</fullName>
    </submittedName>
</protein>
<proteinExistence type="predicted"/>
<organism evidence="1 2">
    <name type="scientific">Chitinophaga tropicalis</name>
    <dbReference type="NCBI Taxonomy" id="2683588"/>
    <lineage>
        <taxon>Bacteria</taxon>
        <taxon>Pseudomonadati</taxon>
        <taxon>Bacteroidota</taxon>
        <taxon>Chitinophagia</taxon>
        <taxon>Chitinophagales</taxon>
        <taxon>Chitinophagaceae</taxon>
        <taxon>Chitinophaga</taxon>
    </lineage>
</organism>
<dbReference type="AlphaFoldDB" id="A0A7K1UBT3"/>
<comment type="caution">
    <text evidence="1">The sequence shown here is derived from an EMBL/GenBank/DDBJ whole genome shotgun (WGS) entry which is preliminary data.</text>
</comment>
<dbReference type="RefSeq" id="WP_157309266.1">
    <property type="nucleotide sequence ID" value="NZ_WRXN01000016.1"/>
</dbReference>
<name>A0A7K1UBT3_9BACT</name>
<evidence type="ECO:0000313" key="2">
    <source>
        <dbReference type="Proteomes" id="UP000461730"/>
    </source>
</evidence>
<gene>
    <name evidence="1" type="ORF">GO493_26530</name>
</gene>
<sequence>MTTSFENVRQQVFNTFNLADKNNYWKTMSEIAEDANVELRDVIKLVFNEPEIAMSTYRQKDGEPVFTTRDAFHKHAPFFVKFRGAIKIPLIDIYL</sequence>
<reference evidence="1 2" key="1">
    <citation type="submission" date="2019-12" db="EMBL/GenBank/DDBJ databases">
        <title>Chitinophaga sp. strain ysch24 (GDMCC 1.1355), whole genome shotgun sequence.</title>
        <authorList>
            <person name="Zhang X."/>
        </authorList>
    </citation>
    <scope>NUCLEOTIDE SEQUENCE [LARGE SCALE GENOMIC DNA]</scope>
    <source>
        <strain evidence="2">ysch24</strain>
    </source>
</reference>
<evidence type="ECO:0000313" key="1">
    <source>
        <dbReference type="EMBL" id="MVT11847.1"/>
    </source>
</evidence>
<accession>A0A7K1UBT3</accession>